<comment type="caution">
    <text evidence="3">The sequence shown here is derived from an EMBL/GenBank/DDBJ whole genome shotgun (WGS) entry which is preliminary data.</text>
</comment>
<dbReference type="EMBL" id="LAZR01033891">
    <property type="protein sequence ID" value="KKL46833.1"/>
    <property type="molecule type" value="Genomic_DNA"/>
</dbReference>
<feature type="domain" description="CHAT" evidence="2">
    <location>
        <begin position="3"/>
        <end position="156"/>
    </location>
</feature>
<reference evidence="3" key="1">
    <citation type="journal article" date="2015" name="Nature">
        <title>Complex archaea that bridge the gap between prokaryotes and eukaryotes.</title>
        <authorList>
            <person name="Spang A."/>
            <person name="Saw J.H."/>
            <person name="Jorgensen S.L."/>
            <person name="Zaremba-Niedzwiedzka K."/>
            <person name="Martijn J."/>
            <person name="Lind A.E."/>
            <person name="van Eijk R."/>
            <person name="Schleper C."/>
            <person name="Guy L."/>
            <person name="Ettema T.J."/>
        </authorList>
    </citation>
    <scope>NUCLEOTIDE SEQUENCE</scope>
</reference>
<proteinExistence type="predicted"/>
<keyword evidence="1" id="KW-0472">Membrane</keyword>
<evidence type="ECO:0000313" key="3">
    <source>
        <dbReference type="EMBL" id="KKL46833.1"/>
    </source>
</evidence>
<evidence type="ECO:0000256" key="1">
    <source>
        <dbReference type="SAM" id="Phobius"/>
    </source>
</evidence>
<gene>
    <name evidence="3" type="ORF">LCGC14_2341630</name>
</gene>
<dbReference type="Pfam" id="PF12770">
    <property type="entry name" value="CHAT"/>
    <property type="match status" value="1"/>
</dbReference>
<dbReference type="InterPro" id="IPR024983">
    <property type="entry name" value="CHAT_dom"/>
</dbReference>
<name>A0A0F9CBT0_9ZZZZ</name>
<feature type="transmembrane region" description="Helical" evidence="1">
    <location>
        <begin position="167"/>
        <end position="185"/>
    </location>
</feature>
<sequence length="206" mass="23549">ESRFKQDAENYDILHLAMHTIVNNEDPMYSKLAFAQNVDSLNDGFLNTYEIYNMRFNARMAVLSSCKTGFGKLMKGEGVMSLARGFMYAGCPSIVMTLWEVSDKSGARLMQDFYQSLIKGKSKAEALQEAKLNFLKKADNLKANPYFWSTYVVIGDSSPIYEKSRNYLYWLGGLILAAGIFLIVMRRNQQTKKHKNSDYQPDTMYS</sequence>
<dbReference type="PANTHER" id="PTHR10098:SF108">
    <property type="entry name" value="TETRATRICOPEPTIDE REPEAT PROTEIN 28"/>
    <property type="match status" value="1"/>
</dbReference>
<protein>
    <recommendedName>
        <fullName evidence="2">CHAT domain-containing protein</fullName>
    </recommendedName>
</protein>
<evidence type="ECO:0000259" key="2">
    <source>
        <dbReference type="Pfam" id="PF12770"/>
    </source>
</evidence>
<organism evidence="3">
    <name type="scientific">marine sediment metagenome</name>
    <dbReference type="NCBI Taxonomy" id="412755"/>
    <lineage>
        <taxon>unclassified sequences</taxon>
        <taxon>metagenomes</taxon>
        <taxon>ecological metagenomes</taxon>
    </lineage>
</organism>
<keyword evidence="1" id="KW-1133">Transmembrane helix</keyword>
<keyword evidence="1" id="KW-0812">Transmembrane</keyword>
<dbReference type="AlphaFoldDB" id="A0A0F9CBT0"/>
<dbReference type="PANTHER" id="PTHR10098">
    <property type="entry name" value="RAPSYN-RELATED"/>
    <property type="match status" value="1"/>
</dbReference>
<accession>A0A0F9CBT0</accession>
<feature type="non-terminal residue" evidence="3">
    <location>
        <position position="1"/>
    </location>
</feature>